<dbReference type="GO" id="GO:0016740">
    <property type="term" value="F:transferase activity"/>
    <property type="evidence" value="ECO:0007669"/>
    <property type="project" value="UniProtKB-KW"/>
</dbReference>
<dbReference type="Pfam" id="PF16861">
    <property type="entry name" value="Carbam_trans_C"/>
    <property type="match status" value="1"/>
</dbReference>
<comment type="caution">
    <text evidence="2">The sequence shown here is derived from an EMBL/GenBank/DDBJ whole genome shotgun (WGS) entry which is preliminary data.</text>
</comment>
<dbReference type="InterPro" id="IPR038152">
    <property type="entry name" value="Carbam_trans_C_sf"/>
</dbReference>
<evidence type="ECO:0000313" key="3">
    <source>
        <dbReference type="Proteomes" id="UP000282378"/>
    </source>
</evidence>
<dbReference type="EMBL" id="RBNL01004770">
    <property type="protein sequence ID" value="RML24532.1"/>
    <property type="molecule type" value="Genomic_DNA"/>
</dbReference>
<protein>
    <submittedName>
        <fullName evidence="2">Carbamoyltransferase</fullName>
    </submittedName>
</protein>
<proteinExistence type="predicted"/>
<feature type="domain" description="Carbamoyltransferase C-terminal" evidence="1">
    <location>
        <begin position="1"/>
        <end position="36"/>
    </location>
</feature>
<dbReference type="Gene3D" id="3.90.870.20">
    <property type="entry name" value="Carbamoyltransferase, C-terminal domain"/>
    <property type="match status" value="1"/>
</dbReference>
<sequence>MNRRGEPMICSPTDALNMFFGSDLEYLIMEDILVVKEGVEAYDTLG</sequence>
<reference evidence="2 3" key="1">
    <citation type="submission" date="2018-08" db="EMBL/GenBank/DDBJ databases">
        <title>Recombination of ecologically and evolutionarily significant loci maintains genetic cohesion in the Pseudomonas syringae species complex.</title>
        <authorList>
            <person name="Dillon M."/>
            <person name="Thakur S."/>
            <person name="Almeida R.N.D."/>
            <person name="Weir B.S."/>
            <person name="Guttman D.S."/>
        </authorList>
    </citation>
    <scope>NUCLEOTIDE SEQUENCE [LARGE SCALE GENOMIC DNA]</scope>
    <source>
        <strain evidence="2 3">88_10</strain>
    </source>
</reference>
<name>A0A3M2UC59_PSEYM</name>
<evidence type="ECO:0000313" key="2">
    <source>
        <dbReference type="EMBL" id="RML24532.1"/>
    </source>
</evidence>
<organism evidence="2 3">
    <name type="scientific">Pseudomonas syringae pv. maculicola</name>
    <dbReference type="NCBI Taxonomy" id="59511"/>
    <lineage>
        <taxon>Bacteria</taxon>
        <taxon>Pseudomonadati</taxon>
        <taxon>Pseudomonadota</taxon>
        <taxon>Gammaproteobacteria</taxon>
        <taxon>Pseudomonadales</taxon>
        <taxon>Pseudomonadaceae</taxon>
        <taxon>Pseudomonas</taxon>
    </lineage>
</organism>
<accession>A0A3M2UC59</accession>
<dbReference type="InterPro" id="IPR031730">
    <property type="entry name" value="Carbam_trans_C"/>
</dbReference>
<evidence type="ECO:0000259" key="1">
    <source>
        <dbReference type="Pfam" id="PF16861"/>
    </source>
</evidence>
<keyword evidence="2" id="KW-0808">Transferase</keyword>
<gene>
    <name evidence="2" type="ORF">APX70_06441</name>
</gene>
<dbReference type="AlphaFoldDB" id="A0A3M2UC59"/>
<dbReference type="Proteomes" id="UP000282378">
    <property type="component" value="Unassembled WGS sequence"/>
</dbReference>